<feature type="transmembrane region" description="Helical" evidence="19">
    <location>
        <begin position="7"/>
        <end position="24"/>
    </location>
</feature>
<keyword evidence="13 19" id="KW-1133">Transmembrane helix</keyword>
<comment type="pathway">
    <text evidence="3 18">Phospholipid metabolism; CDP-diacylglycerol biosynthesis; CDP-diacylglycerol from sn-glycerol 3-phosphate: step 3/3.</text>
</comment>
<keyword evidence="9" id="KW-0444">Lipid biosynthesis</keyword>
<feature type="transmembrane region" description="Helical" evidence="19">
    <location>
        <begin position="260"/>
        <end position="278"/>
    </location>
</feature>
<evidence type="ECO:0000256" key="17">
    <source>
        <dbReference type="ARBA" id="ARBA00023264"/>
    </source>
</evidence>
<feature type="transmembrane region" description="Helical" evidence="19">
    <location>
        <begin position="169"/>
        <end position="190"/>
    </location>
</feature>
<evidence type="ECO:0000256" key="12">
    <source>
        <dbReference type="ARBA" id="ARBA00022695"/>
    </source>
</evidence>
<reference evidence="20" key="2">
    <citation type="journal article" date="2021" name="PeerJ">
        <title>Extensive microbial diversity within the chicken gut microbiome revealed by metagenomics and culture.</title>
        <authorList>
            <person name="Gilroy R."/>
            <person name="Ravi A."/>
            <person name="Getino M."/>
            <person name="Pursley I."/>
            <person name="Horton D.L."/>
            <person name="Alikhan N.F."/>
            <person name="Baker D."/>
            <person name="Gharbi K."/>
            <person name="Hall N."/>
            <person name="Watson M."/>
            <person name="Adriaenssens E.M."/>
            <person name="Foster-Nyarko E."/>
            <person name="Jarju S."/>
            <person name="Secka A."/>
            <person name="Antonio M."/>
            <person name="Oren A."/>
            <person name="Chaudhuri R.R."/>
            <person name="La Ragione R."/>
            <person name="Hildebrand F."/>
            <person name="Pallen M.J."/>
        </authorList>
    </citation>
    <scope>NUCLEOTIDE SEQUENCE</scope>
    <source>
        <strain evidence="20">23406</strain>
    </source>
</reference>
<feature type="transmembrane region" description="Helical" evidence="19">
    <location>
        <begin position="210"/>
        <end position="232"/>
    </location>
</feature>
<comment type="similarity">
    <text evidence="5 18">Belongs to the CDS family.</text>
</comment>
<keyword evidence="17" id="KW-1208">Phospholipid metabolism</keyword>
<feature type="transmembrane region" description="Helical" evidence="19">
    <location>
        <begin position="76"/>
        <end position="95"/>
    </location>
</feature>
<evidence type="ECO:0000256" key="16">
    <source>
        <dbReference type="ARBA" id="ARBA00023209"/>
    </source>
</evidence>
<evidence type="ECO:0000256" key="6">
    <source>
        <dbReference type="ARBA" id="ARBA00012487"/>
    </source>
</evidence>
<feature type="transmembrane region" description="Helical" evidence="19">
    <location>
        <begin position="30"/>
        <end position="47"/>
    </location>
</feature>
<keyword evidence="10 18" id="KW-0808">Transferase</keyword>
<evidence type="ECO:0000256" key="18">
    <source>
        <dbReference type="RuleBase" id="RU003938"/>
    </source>
</evidence>
<protein>
    <recommendedName>
        <fullName evidence="7 18">Phosphatidate cytidylyltransferase</fullName>
        <ecNumber evidence="6 18">2.7.7.41</ecNumber>
    </recommendedName>
</protein>
<evidence type="ECO:0000256" key="10">
    <source>
        <dbReference type="ARBA" id="ARBA00022679"/>
    </source>
</evidence>
<reference evidence="20" key="1">
    <citation type="submission" date="2020-10" db="EMBL/GenBank/DDBJ databases">
        <authorList>
            <person name="Gilroy R."/>
        </authorList>
    </citation>
    <scope>NUCLEOTIDE SEQUENCE</scope>
    <source>
        <strain evidence="20">23406</strain>
    </source>
</reference>
<dbReference type="PANTHER" id="PTHR46382:SF1">
    <property type="entry name" value="PHOSPHATIDATE CYTIDYLYLTRANSFERASE"/>
    <property type="match status" value="1"/>
</dbReference>
<evidence type="ECO:0000256" key="11">
    <source>
        <dbReference type="ARBA" id="ARBA00022692"/>
    </source>
</evidence>
<comment type="pathway">
    <text evidence="4">Lipid metabolism.</text>
</comment>
<dbReference type="GO" id="GO:0016024">
    <property type="term" value="P:CDP-diacylglycerol biosynthetic process"/>
    <property type="evidence" value="ECO:0007669"/>
    <property type="project" value="TreeGrafter"/>
</dbReference>
<name>A0A9D1NBK5_9FIRM</name>
<accession>A0A9D1NBK5</accession>
<evidence type="ECO:0000313" key="20">
    <source>
        <dbReference type="EMBL" id="HIV00089.1"/>
    </source>
</evidence>
<evidence type="ECO:0000256" key="7">
    <source>
        <dbReference type="ARBA" id="ARBA00019373"/>
    </source>
</evidence>
<evidence type="ECO:0000256" key="4">
    <source>
        <dbReference type="ARBA" id="ARBA00005189"/>
    </source>
</evidence>
<evidence type="ECO:0000256" key="8">
    <source>
        <dbReference type="ARBA" id="ARBA00022475"/>
    </source>
</evidence>
<dbReference type="PANTHER" id="PTHR46382">
    <property type="entry name" value="PHOSPHATIDATE CYTIDYLYLTRANSFERASE"/>
    <property type="match status" value="1"/>
</dbReference>
<evidence type="ECO:0000256" key="15">
    <source>
        <dbReference type="ARBA" id="ARBA00023136"/>
    </source>
</evidence>
<dbReference type="GO" id="GO:0004605">
    <property type="term" value="F:phosphatidate cytidylyltransferase activity"/>
    <property type="evidence" value="ECO:0007669"/>
    <property type="project" value="UniProtKB-EC"/>
</dbReference>
<dbReference type="EMBL" id="DVOH01000022">
    <property type="protein sequence ID" value="HIV00089.1"/>
    <property type="molecule type" value="Genomic_DNA"/>
</dbReference>
<organism evidence="20 21">
    <name type="scientific">Candidatus Stercoripulliclostridium merdipullorum</name>
    <dbReference type="NCBI Taxonomy" id="2840952"/>
    <lineage>
        <taxon>Bacteria</taxon>
        <taxon>Bacillati</taxon>
        <taxon>Bacillota</taxon>
        <taxon>Clostridia</taxon>
        <taxon>Eubacteriales</taxon>
        <taxon>Candidatus Stercoripulliclostridium</taxon>
    </lineage>
</organism>
<evidence type="ECO:0000256" key="19">
    <source>
        <dbReference type="SAM" id="Phobius"/>
    </source>
</evidence>
<comment type="subcellular location">
    <subcellularLocation>
        <location evidence="2">Cell membrane</location>
        <topology evidence="2">Multi-pass membrane protein</topology>
    </subcellularLocation>
</comment>
<evidence type="ECO:0000256" key="13">
    <source>
        <dbReference type="ARBA" id="ARBA00022989"/>
    </source>
</evidence>
<keyword evidence="12 18" id="KW-0548">Nucleotidyltransferase</keyword>
<dbReference type="InterPro" id="IPR000374">
    <property type="entry name" value="PC_trans"/>
</dbReference>
<dbReference type="GO" id="GO:0005886">
    <property type="term" value="C:plasma membrane"/>
    <property type="evidence" value="ECO:0007669"/>
    <property type="project" value="UniProtKB-SubCell"/>
</dbReference>
<keyword evidence="11 18" id="KW-0812">Transmembrane</keyword>
<dbReference type="Proteomes" id="UP000886891">
    <property type="component" value="Unassembled WGS sequence"/>
</dbReference>
<evidence type="ECO:0000256" key="9">
    <source>
        <dbReference type="ARBA" id="ARBA00022516"/>
    </source>
</evidence>
<evidence type="ECO:0000256" key="3">
    <source>
        <dbReference type="ARBA" id="ARBA00005119"/>
    </source>
</evidence>
<evidence type="ECO:0000256" key="1">
    <source>
        <dbReference type="ARBA" id="ARBA00001698"/>
    </source>
</evidence>
<comment type="caution">
    <text evidence="20">The sequence shown here is derived from an EMBL/GenBank/DDBJ whole genome shotgun (WGS) entry which is preliminary data.</text>
</comment>
<evidence type="ECO:0000256" key="5">
    <source>
        <dbReference type="ARBA" id="ARBA00010185"/>
    </source>
</evidence>
<feature type="transmembrane region" description="Helical" evidence="19">
    <location>
        <begin position="130"/>
        <end position="149"/>
    </location>
</feature>
<keyword evidence="14" id="KW-0443">Lipid metabolism</keyword>
<sequence length="279" mass="30331">MKRTVTGLSLISVLFVLMILTRWSQTIFDLVILLAAGVAAVEMYFAVAQRGVRPHILPLAVVWVVMYPMIRLFGGAGFLTVAGVGFALAFACFIFKRGYDIRDFLYTLFLLIYPVLLMGLALLMTTLYGMIPFLLGIAAAMMSDTLAYYLGSLIKGKKIFPTISPKKTYAGAIAGLFGGALGAILVYLIFELGNVPVNDAVRFEWLVDAPVLFYLLLGLGIAVVSELGDLAASRVKRELGIKDFSRLLGSHGGLMDRLDSILFANLFMAIVMAFFGGVV</sequence>
<evidence type="ECO:0000256" key="2">
    <source>
        <dbReference type="ARBA" id="ARBA00004651"/>
    </source>
</evidence>
<keyword evidence="8" id="KW-1003">Cell membrane</keyword>
<evidence type="ECO:0000313" key="21">
    <source>
        <dbReference type="Proteomes" id="UP000886891"/>
    </source>
</evidence>
<gene>
    <name evidence="20" type="ORF">IAB14_03110</name>
</gene>
<feature type="transmembrane region" description="Helical" evidence="19">
    <location>
        <begin position="104"/>
        <end position="124"/>
    </location>
</feature>
<dbReference type="Pfam" id="PF01148">
    <property type="entry name" value="CTP_transf_1"/>
    <property type="match status" value="1"/>
</dbReference>
<dbReference type="AlphaFoldDB" id="A0A9D1NBK5"/>
<comment type="catalytic activity">
    <reaction evidence="1 18">
        <text>a 1,2-diacyl-sn-glycero-3-phosphate + CTP + H(+) = a CDP-1,2-diacyl-sn-glycerol + diphosphate</text>
        <dbReference type="Rhea" id="RHEA:16229"/>
        <dbReference type="ChEBI" id="CHEBI:15378"/>
        <dbReference type="ChEBI" id="CHEBI:33019"/>
        <dbReference type="ChEBI" id="CHEBI:37563"/>
        <dbReference type="ChEBI" id="CHEBI:58332"/>
        <dbReference type="ChEBI" id="CHEBI:58608"/>
        <dbReference type="EC" id="2.7.7.41"/>
    </reaction>
</comment>
<evidence type="ECO:0000256" key="14">
    <source>
        <dbReference type="ARBA" id="ARBA00023098"/>
    </source>
</evidence>
<keyword evidence="15 19" id="KW-0472">Membrane</keyword>
<dbReference type="PROSITE" id="PS01315">
    <property type="entry name" value="CDS"/>
    <property type="match status" value="1"/>
</dbReference>
<dbReference type="EC" id="2.7.7.41" evidence="6 18"/>
<keyword evidence="16" id="KW-0594">Phospholipid biosynthesis</keyword>
<proteinExistence type="inferred from homology"/>